<evidence type="ECO:0000313" key="9">
    <source>
        <dbReference type="Proteomes" id="UP001600894"/>
    </source>
</evidence>
<keyword evidence="9" id="KW-1185">Reference proteome</keyword>
<keyword evidence="5 7" id="KW-1133">Transmembrane helix</keyword>
<evidence type="ECO:0000256" key="4">
    <source>
        <dbReference type="ARBA" id="ARBA00022692"/>
    </source>
</evidence>
<feature type="transmembrane region" description="Helical" evidence="7">
    <location>
        <begin position="359"/>
        <end position="376"/>
    </location>
</feature>
<dbReference type="PANTHER" id="PTHR42925">
    <property type="entry name" value="MULTIDRUG AND TOXIN EFFLUX PROTEIN MATE FAMILY"/>
    <property type="match status" value="1"/>
</dbReference>
<dbReference type="InterPro" id="IPR047135">
    <property type="entry name" value="YsiQ"/>
</dbReference>
<reference evidence="8 9" key="1">
    <citation type="submission" date="2024-04" db="EMBL/GenBank/DDBJ databases">
        <title>Defined microbial consortia suppress multidrug-resistant proinflammatory Enterobacteriaceae via ecological control.</title>
        <authorList>
            <person name="Furuichi M."/>
            <person name="Kawaguchi T."/>
            <person name="Pust M."/>
            <person name="Yasuma K."/>
            <person name="Plichta D."/>
            <person name="Hasegawa N."/>
            <person name="Ohya T."/>
            <person name="Bhattarai S."/>
            <person name="Sasajima S."/>
            <person name="Aoto Y."/>
            <person name="Tuganbaev T."/>
            <person name="Yaginuma M."/>
            <person name="Ueda M."/>
            <person name="Okahashi N."/>
            <person name="Amafuji K."/>
            <person name="Kiridooshi Y."/>
            <person name="Sugita K."/>
            <person name="Strazar M."/>
            <person name="Skelly A."/>
            <person name="Suda W."/>
            <person name="Hattori M."/>
            <person name="Nakamoto N."/>
            <person name="Caballero S."/>
            <person name="Norman J."/>
            <person name="Olle B."/>
            <person name="Tanoue T."/>
            <person name="Arita M."/>
            <person name="Bucci V."/>
            <person name="Atarashi K."/>
            <person name="Xavier R."/>
            <person name="Honda K."/>
        </authorList>
    </citation>
    <scope>NUCLEOTIDE SEQUENCE [LARGE SCALE GENOMIC DNA]</scope>
    <source>
        <strain evidence="9">f13</strain>
    </source>
</reference>
<keyword evidence="6 7" id="KW-0472">Membrane</keyword>
<evidence type="ECO:0000256" key="5">
    <source>
        <dbReference type="ARBA" id="ARBA00022989"/>
    </source>
</evidence>
<dbReference type="CDD" id="cd13134">
    <property type="entry name" value="MATE_like_8"/>
    <property type="match status" value="1"/>
</dbReference>
<dbReference type="NCBIfam" id="TIGR00797">
    <property type="entry name" value="matE"/>
    <property type="match status" value="1"/>
</dbReference>
<dbReference type="PIRSF" id="PIRSF006603">
    <property type="entry name" value="DinF"/>
    <property type="match status" value="1"/>
</dbReference>
<protein>
    <submittedName>
        <fullName evidence="8">MATE family efflux transporter</fullName>
    </submittedName>
</protein>
<proteinExistence type="predicted"/>
<organism evidence="8 9">
    <name type="scientific">Enterocloster alcoholdehydrogenati</name>
    <dbReference type="NCBI Taxonomy" id="2547410"/>
    <lineage>
        <taxon>Bacteria</taxon>
        <taxon>Bacillati</taxon>
        <taxon>Bacillota</taxon>
        <taxon>Clostridia</taxon>
        <taxon>Lachnospirales</taxon>
        <taxon>Lachnospiraceae</taxon>
        <taxon>Enterocloster</taxon>
    </lineage>
</organism>
<feature type="transmembrane region" description="Helical" evidence="7">
    <location>
        <begin position="140"/>
        <end position="160"/>
    </location>
</feature>
<dbReference type="InterPro" id="IPR048279">
    <property type="entry name" value="MdtK-like"/>
</dbReference>
<evidence type="ECO:0000256" key="7">
    <source>
        <dbReference type="SAM" id="Phobius"/>
    </source>
</evidence>
<dbReference type="PANTHER" id="PTHR42925:SF2">
    <property type="entry name" value="NA+ DRIVEN MULTIDRUG EFFLUX PUMP"/>
    <property type="match status" value="1"/>
</dbReference>
<sequence>MRQLITCTKEMLRDRRFLKKALMIACPVALQGMLNTVVNMVDTLMIGGLGSSAIAAVGLANKYFFVFNLLVFGIVSGAGILAAQFWGNGDVKSIRKVLGLSVLLAAAGAFVFVLPGFLWPHHVMRIFTTSESSIELGVKYLRIAVLTYPFIALTNVYVAMLRAVNRVVYPVACSCIAIAVNVALNYVLIFGKFGAPEMGVAGAACATLIARCIEVSLILLYVYGKRLPLACGFKGLFGWKGDFIRRFLGTSAPVIANEFMWGLGTTLYSLAYGRMGDDAVAAITIATTIQDIFVVLFQGLSAATAVILGNELGAGKLKRAEKYATQFFILQFMVTMAADLLMVAGRWKIIGIYTITPEVAMDINLCLLVFALYMPAKMFNYVNVVGVLRSGGDTKMCLFLDTSGVWLFGVPLAFLGALVWKLPIYLVYALVLFEEVYKMVLGYWRYRQKKWLRNLTLEG</sequence>
<keyword evidence="4 7" id="KW-0812">Transmembrane</keyword>
<name>A0ABQ0AWS5_9FIRM</name>
<feature type="transmembrane region" description="Helical" evidence="7">
    <location>
        <begin position="397"/>
        <end position="419"/>
    </location>
</feature>
<feature type="transmembrane region" description="Helical" evidence="7">
    <location>
        <begin position="63"/>
        <end position="85"/>
    </location>
</feature>
<feature type="transmembrane region" description="Helical" evidence="7">
    <location>
        <begin position="243"/>
        <end position="261"/>
    </location>
</feature>
<evidence type="ECO:0000256" key="6">
    <source>
        <dbReference type="ARBA" id="ARBA00023136"/>
    </source>
</evidence>
<feature type="transmembrane region" description="Helical" evidence="7">
    <location>
        <begin position="167"/>
        <end position="188"/>
    </location>
</feature>
<gene>
    <name evidence="8" type="ORF">F130042H8_15450</name>
</gene>
<feature type="transmembrane region" description="Helical" evidence="7">
    <location>
        <begin position="425"/>
        <end position="444"/>
    </location>
</feature>
<feature type="transmembrane region" description="Helical" evidence="7">
    <location>
        <begin position="97"/>
        <end position="120"/>
    </location>
</feature>
<feature type="transmembrane region" description="Helical" evidence="7">
    <location>
        <begin position="328"/>
        <end position="347"/>
    </location>
</feature>
<dbReference type="InterPro" id="IPR002528">
    <property type="entry name" value="MATE_fam"/>
</dbReference>
<keyword evidence="3" id="KW-1003">Cell membrane</keyword>
<feature type="transmembrane region" description="Helical" evidence="7">
    <location>
        <begin position="21"/>
        <end position="41"/>
    </location>
</feature>
<dbReference type="Pfam" id="PF01554">
    <property type="entry name" value="MatE"/>
    <property type="match status" value="2"/>
</dbReference>
<keyword evidence="2" id="KW-0813">Transport</keyword>
<comment type="caution">
    <text evidence="8">The sequence shown here is derived from an EMBL/GenBank/DDBJ whole genome shotgun (WGS) entry which is preliminary data.</text>
</comment>
<comment type="subcellular location">
    <subcellularLocation>
        <location evidence="1">Cell membrane</location>
        <topology evidence="1">Multi-pass membrane protein</topology>
    </subcellularLocation>
</comment>
<accession>A0ABQ0AWS5</accession>
<evidence type="ECO:0000256" key="2">
    <source>
        <dbReference type="ARBA" id="ARBA00022448"/>
    </source>
</evidence>
<feature type="transmembrane region" description="Helical" evidence="7">
    <location>
        <begin position="200"/>
        <end position="223"/>
    </location>
</feature>
<dbReference type="EMBL" id="BAABXL010000001">
    <property type="protein sequence ID" value="GAA6268485.1"/>
    <property type="molecule type" value="Genomic_DNA"/>
</dbReference>
<evidence type="ECO:0000313" key="8">
    <source>
        <dbReference type="EMBL" id="GAA6268485.1"/>
    </source>
</evidence>
<evidence type="ECO:0000256" key="3">
    <source>
        <dbReference type="ARBA" id="ARBA00022475"/>
    </source>
</evidence>
<evidence type="ECO:0000256" key="1">
    <source>
        <dbReference type="ARBA" id="ARBA00004651"/>
    </source>
</evidence>
<dbReference type="RefSeq" id="WP_178302104.1">
    <property type="nucleotide sequence ID" value="NZ_BAABXL010000001.1"/>
</dbReference>
<dbReference type="Proteomes" id="UP001600894">
    <property type="component" value="Unassembled WGS sequence"/>
</dbReference>
<feature type="transmembrane region" description="Helical" evidence="7">
    <location>
        <begin position="281"/>
        <end position="308"/>
    </location>
</feature>